<gene>
    <name evidence="4" type="ORF">N5D63_06035</name>
</gene>
<feature type="compositionally biased region" description="Polar residues" evidence="1">
    <location>
        <begin position="295"/>
        <end position="315"/>
    </location>
</feature>
<feature type="compositionally biased region" description="Low complexity" evidence="1">
    <location>
        <begin position="316"/>
        <end position="363"/>
    </location>
</feature>
<comment type="caution">
    <text evidence="4">The sequence shown here is derived from an EMBL/GenBank/DDBJ whole genome shotgun (WGS) entry which is preliminary data.</text>
</comment>
<feature type="signal peptide" evidence="3">
    <location>
        <begin position="1"/>
        <end position="19"/>
    </location>
</feature>
<name>A0AA42TSX9_9BURK</name>
<protein>
    <recommendedName>
        <fullName evidence="6">TspB protein</fullName>
    </recommendedName>
</protein>
<keyword evidence="2" id="KW-0472">Membrane</keyword>
<accession>A0AA42TSX9</accession>
<keyword evidence="3" id="KW-0732">Signal</keyword>
<feature type="transmembrane region" description="Helical" evidence="2">
    <location>
        <begin position="456"/>
        <end position="477"/>
    </location>
</feature>
<proteinExistence type="predicted"/>
<dbReference type="EMBL" id="JAOCEK010000003">
    <property type="protein sequence ID" value="MDH1333705.1"/>
    <property type="molecule type" value="Genomic_DNA"/>
</dbReference>
<feature type="region of interest" description="Disordered" evidence="1">
    <location>
        <begin position="295"/>
        <end position="387"/>
    </location>
</feature>
<organism evidence="4 5">
    <name type="scientific">Comamonas thiooxydans</name>
    <dbReference type="NCBI Taxonomy" id="363952"/>
    <lineage>
        <taxon>Bacteria</taxon>
        <taxon>Pseudomonadati</taxon>
        <taxon>Pseudomonadota</taxon>
        <taxon>Betaproteobacteria</taxon>
        <taxon>Burkholderiales</taxon>
        <taxon>Comamonadaceae</taxon>
        <taxon>Comamonas</taxon>
    </lineage>
</organism>
<keyword evidence="2" id="KW-0812">Transmembrane</keyword>
<evidence type="ECO:0000313" key="4">
    <source>
        <dbReference type="EMBL" id="MDH1333705.1"/>
    </source>
</evidence>
<evidence type="ECO:0000256" key="1">
    <source>
        <dbReference type="SAM" id="MobiDB-lite"/>
    </source>
</evidence>
<evidence type="ECO:0008006" key="6">
    <source>
        <dbReference type="Google" id="ProtNLM"/>
    </source>
</evidence>
<sequence length="480" mass="51592">MKKLFVGALLASSVLPAFAAISLVNYDGFVVVQSGNTWNFHHESPENTALKGGTVYGRAGSAVDTVEPLTVKSRDVVRVGKGAVVDVVAKVPRANMARALIAAAKIGRVAAGPVAYLATEALLDYGLKNIKVGPDGALQADAESQKDYPQSDGNYWAYNNDDAYKELTKEAACERVRESDFVSFTVRMVEAGFAYCDWKTNYGTVTERPIFRRSSSACPSGYYVDNGICTPGKPVSTMTEQDLQDWIAARDGWPTSSAIALQAMLTYPDTRKILTPYPDNGVTLIGPPFVEGKTSTNTDTVQLVPGTNTVASPGATSTQTGTRTSTTTTTHPLTYSGNSVKSSTVTNTTTNITNNTTNITTTETKTEKVEDDSEEQSPTDAPLGDVPKLYEKKYPDGLLGVWDAKKAEFEQTSFFRMIDELTPKIGQAGSCPSWSIDLSWTPGGSMGVHQLQPPCMIWPILKAIVIISALFLARALIFGG</sequence>
<evidence type="ECO:0000256" key="2">
    <source>
        <dbReference type="SAM" id="Phobius"/>
    </source>
</evidence>
<reference evidence="4" key="1">
    <citation type="submission" date="2022-09" db="EMBL/GenBank/DDBJ databases">
        <title>Intensive care unit water sources are persistently colonized with multi-drug resistant bacteria and are the site of extensive horizontal gene transfer of antibiotic resistance genes.</title>
        <authorList>
            <person name="Diorio-Toth L."/>
        </authorList>
    </citation>
    <scope>NUCLEOTIDE SEQUENCE</scope>
    <source>
        <strain evidence="4">GD03832</strain>
    </source>
</reference>
<dbReference type="Proteomes" id="UP001161065">
    <property type="component" value="Unassembled WGS sequence"/>
</dbReference>
<evidence type="ECO:0000256" key="3">
    <source>
        <dbReference type="SAM" id="SignalP"/>
    </source>
</evidence>
<dbReference type="RefSeq" id="WP_280007438.1">
    <property type="nucleotide sequence ID" value="NZ_JAOCEK010000003.1"/>
</dbReference>
<feature type="chain" id="PRO_5041352886" description="TspB protein" evidence="3">
    <location>
        <begin position="20"/>
        <end position="480"/>
    </location>
</feature>
<keyword evidence="2" id="KW-1133">Transmembrane helix</keyword>
<evidence type="ECO:0000313" key="5">
    <source>
        <dbReference type="Proteomes" id="UP001161065"/>
    </source>
</evidence>
<dbReference type="AlphaFoldDB" id="A0AA42TSX9"/>